<comment type="caution">
    <text evidence="3">The sequence shown here is derived from an EMBL/GenBank/DDBJ whole genome shotgun (WGS) entry which is preliminary data.</text>
</comment>
<feature type="region of interest" description="Disordered" evidence="2">
    <location>
        <begin position="83"/>
        <end position="105"/>
    </location>
</feature>
<dbReference type="EMBL" id="ASHM01008340">
    <property type="protein sequence ID" value="PNY16215.1"/>
    <property type="molecule type" value="Genomic_DNA"/>
</dbReference>
<dbReference type="Proteomes" id="UP000236291">
    <property type="component" value="Unassembled WGS sequence"/>
</dbReference>
<feature type="coiled-coil region" evidence="1">
    <location>
        <begin position="340"/>
        <end position="367"/>
    </location>
</feature>
<dbReference type="InterPro" id="IPR012870">
    <property type="entry name" value="DUF1666"/>
</dbReference>
<dbReference type="Pfam" id="PF07891">
    <property type="entry name" value="DUF1666"/>
    <property type="match status" value="1"/>
</dbReference>
<sequence>MDFLKIKKFRKSQKPGVEKDLVDRAVPEPEESRPNTGDLDQCKSENADSAGDAEDDDDFITNEVKRRLKELRRNSFMVLIPEEDSCLEEGEDEEEEGETVSNEWRDVEAEGQQWWRGFDAVFEKYCERMLFFDRMSVQHLSEIGKGSQNTSTPSPSPRSTSKKLASPLRCLSLKRFEEPDDETEHLQQPENHPYLDIETAYVGQICLTWEALHCQYCHMSYKISWQNENPTCYNRSAQEFQQFQVLLQRFIENEPFEQGLRPEIYARTRNTLPNLLQVPNIRGSDHELTDESDMRVLAPDLITIIENSILTFHLFLKRDKKKSSGVINLFGNQNQLATPLQQVQSTLEKKVAKLKELRKRKKGWRKSSWPQKHEDIQLLLGLIDAKILSRVLRMTRMTREQLFWCEEKMKKLDLSNSSKCLYCTIAGLLRISREELRIMYEYTDNESITRPFCYFKCSTVLSYLFHKLDMNDPLYYHPEEARMHVR</sequence>
<evidence type="ECO:0000256" key="1">
    <source>
        <dbReference type="SAM" id="Coils"/>
    </source>
</evidence>
<feature type="region of interest" description="Disordered" evidence="2">
    <location>
        <begin position="143"/>
        <end position="166"/>
    </location>
</feature>
<proteinExistence type="predicted"/>
<keyword evidence="1" id="KW-0175">Coiled coil</keyword>
<reference evidence="3 4" key="2">
    <citation type="journal article" date="2017" name="Front. Plant Sci.">
        <title>Gene Classification and Mining of Molecular Markers Useful in Red Clover (Trifolium pratense) Breeding.</title>
        <authorList>
            <person name="Istvanek J."/>
            <person name="Dluhosova J."/>
            <person name="Dluhos P."/>
            <person name="Patkova L."/>
            <person name="Nedelnik J."/>
            <person name="Repkova J."/>
        </authorList>
    </citation>
    <scope>NUCLEOTIDE SEQUENCE [LARGE SCALE GENOMIC DNA]</scope>
    <source>
        <strain evidence="4">cv. Tatra</strain>
        <tissue evidence="3">Young leaves</tissue>
    </source>
</reference>
<feature type="compositionally biased region" description="Acidic residues" evidence="2">
    <location>
        <begin position="83"/>
        <end position="98"/>
    </location>
</feature>
<gene>
    <name evidence="3" type="ORF">L195_g012930</name>
</gene>
<reference evidence="3 4" key="1">
    <citation type="journal article" date="2014" name="Am. J. Bot.">
        <title>Genome assembly and annotation for red clover (Trifolium pratense; Fabaceae).</title>
        <authorList>
            <person name="Istvanek J."/>
            <person name="Jaros M."/>
            <person name="Krenek A."/>
            <person name="Repkova J."/>
        </authorList>
    </citation>
    <scope>NUCLEOTIDE SEQUENCE [LARGE SCALE GENOMIC DNA]</scope>
    <source>
        <strain evidence="4">cv. Tatra</strain>
        <tissue evidence="3">Young leaves</tissue>
    </source>
</reference>
<feature type="region of interest" description="Disordered" evidence="2">
    <location>
        <begin position="12"/>
        <end position="58"/>
    </location>
</feature>
<organism evidence="3 4">
    <name type="scientific">Trifolium pratense</name>
    <name type="common">Red clover</name>
    <dbReference type="NCBI Taxonomy" id="57577"/>
    <lineage>
        <taxon>Eukaryota</taxon>
        <taxon>Viridiplantae</taxon>
        <taxon>Streptophyta</taxon>
        <taxon>Embryophyta</taxon>
        <taxon>Tracheophyta</taxon>
        <taxon>Spermatophyta</taxon>
        <taxon>Magnoliopsida</taxon>
        <taxon>eudicotyledons</taxon>
        <taxon>Gunneridae</taxon>
        <taxon>Pentapetalae</taxon>
        <taxon>rosids</taxon>
        <taxon>fabids</taxon>
        <taxon>Fabales</taxon>
        <taxon>Fabaceae</taxon>
        <taxon>Papilionoideae</taxon>
        <taxon>50 kb inversion clade</taxon>
        <taxon>NPAAA clade</taxon>
        <taxon>Hologalegina</taxon>
        <taxon>IRL clade</taxon>
        <taxon>Trifolieae</taxon>
        <taxon>Trifolium</taxon>
    </lineage>
</organism>
<dbReference type="PANTHER" id="PTHR46702">
    <property type="entry name" value="DNA LIGASE (DUF1666)-RELATED"/>
    <property type="match status" value="1"/>
</dbReference>
<dbReference type="STRING" id="57577.A0A2K3PLR3"/>
<protein>
    <submittedName>
        <fullName evidence="3">Uncharacterized protein</fullName>
    </submittedName>
</protein>
<dbReference type="AlphaFoldDB" id="A0A2K3PLR3"/>
<accession>A0A2K3PLR3</accession>
<feature type="non-terminal residue" evidence="3">
    <location>
        <position position="486"/>
    </location>
</feature>
<evidence type="ECO:0000313" key="4">
    <source>
        <dbReference type="Proteomes" id="UP000236291"/>
    </source>
</evidence>
<feature type="compositionally biased region" description="Low complexity" evidence="2">
    <location>
        <begin position="150"/>
        <end position="159"/>
    </location>
</feature>
<evidence type="ECO:0000313" key="3">
    <source>
        <dbReference type="EMBL" id="PNY16215.1"/>
    </source>
</evidence>
<evidence type="ECO:0000256" key="2">
    <source>
        <dbReference type="SAM" id="MobiDB-lite"/>
    </source>
</evidence>
<name>A0A2K3PLR3_TRIPR</name>
<dbReference type="PANTHER" id="PTHR46702:SF1">
    <property type="entry name" value="DUF1666 FAMILY PROTEIN (DUF1666)"/>
    <property type="match status" value="1"/>
</dbReference>
<feature type="compositionally biased region" description="Basic and acidic residues" evidence="2">
    <location>
        <begin position="16"/>
        <end position="33"/>
    </location>
</feature>